<evidence type="ECO:0000313" key="3">
    <source>
        <dbReference type="EMBL" id="WPC06859.1"/>
    </source>
</evidence>
<dbReference type="RefSeq" id="WP_318646036.1">
    <property type="nucleotide sequence ID" value="NZ_CP137892.1"/>
</dbReference>
<dbReference type="CDD" id="cd06225">
    <property type="entry name" value="HAMP"/>
    <property type="match status" value="1"/>
</dbReference>
<dbReference type="Gene3D" id="6.10.340.10">
    <property type="match status" value="1"/>
</dbReference>
<reference evidence="3 4" key="1">
    <citation type="submission" date="2023-11" db="EMBL/GenBank/DDBJ databases">
        <title>Complete genome of Pseudomonas benzenivorans BA3361.</title>
        <authorList>
            <person name="Shin S.Y."/>
            <person name="Song J."/>
            <person name="Kang H."/>
        </authorList>
    </citation>
    <scope>NUCLEOTIDE SEQUENCE [LARGE SCALE GENOMIC DNA]</scope>
    <source>
        <strain evidence="3 4">HNIBRBA3361</strain>
    </source>
</reference>
<dbReference type="PROSITE" id="PS50885">
    <property type="entry name" value="HAMP"/>
    <property type="match status" value="1"/>
</dbReference>
<dbReference type="SUPFAM" id="SSF158472">
    <property type="entry name" value="HAMP domain-like"/>
    <property type="match status" value="1"/>
</dbReference>
<proteinExistence type="predicted"/>
<dbReference type="SMART" id="SM00304">
    <property type="entry name" value="HAMP"/>
    <property type="match status" value="1"/>
</dbReference>
<dbReference type="EMBL" id="CP137892">
    <property type="protein sequence ID" value="WPC06859.1"/>
    <property type="molecule type" value="Genomic_DNA"/>
</dbReference>
<evidence type="ECO:0000313" key="4">
    <source>
        <dbReference type="Proteomes" id="UP001305928"/>
    </source>
</evidence>
<protein>
    <submittedName>
        <fullName evidence="3">Methyl-accepting chemotaxis protein</fullName>
    </submittedName>
</protein>
<name>A0ABZ0Q1A5_9PSED</name>
<evidence type="ECO:0000259" key="2">
    <source>
        <dbReference type="PROSITE" id="PS50885"/>
    </source>
</evidence>
<dbReference type="PANTHER" id="PTHR32089">
    <property type="entry name" value="METHYL-ACCEPTING CHEMOTAXIS PROTEIN MCPB"/>
    <property type="match status" value="1"/>
</dbReference>
<dbReference type="Proteomes" id="UP001305928">
    <property type="component" value="Chromosome"/>
</dbReference>
<gene>
    <name evidence="3" type="ORF">SBP02_08965</name>
</gene>
<organism evidence="3 4">
    <name type="scientific">Pseudomonas benzenivorans</name>
    <dbReference type="NCBI Taxonomy" id="556533"/>
    <lineage>
        <taxon>Bacteria</taxon>
        <taxon>Pseudomonadati</taxon>
        <taxon>Pseudomonadota</taxon>
        <taxon>Gammaproteobacteria</taxon>
        <taxon>Pseudomonadales</taxon>
        <taxon>Pseudomonadaceae</taxon>
        <taxon>Pseudomonas</taxon>
    </lineage>
</organism>
<keyword evidence="1" id="KW-0472">Membrane</keyword>
<evidence type="ECO:0000256" key="1">
    <source>
        <dbReference type="SAM" id="Phobius"/>
    </source>
</evidence>
<keyword evidence="1" id="KW-0812">Transmembrane</keyword>
<keyword evidence="1" id="KW-1133">Transmembrane helix</keyword>
<dbReference type="InterPro" id="IPR003660">
    <property type="entry name" value="HAMP_dom"/>
</dbReference>
<dbReference type="Pfam" id="PF00672">
    <property type="entry name" value="HAMP"/>
    <property type="match status" value="1"/>
</dbReference>
<feature type="domain" description="HAMP" evidence="2">
    <location>
        <begin position="108"/>
        <end position="160"/>
    </location>
</feature>
<accession>A0ABZ0Q1A5</accession>
<sequence>MARWSRWLARCDAYGSTFRTEPNILLDGKGTLARYAGWLAEKQRKRRLQEVQEQLRGQVGQLIQAAEQDARAQLIQARATYQGGFQRLLLLAALSLGIALSMDFWLSRTMRQALSAVSGALNRLVEGDLRVQCDYRRNDEFGRVAQDVNRVASNLRDALAQLGRTSAEQGRIAHCNAGSCAEVRQAEMVGEQQALCGRYLT</sequence>
<feature type="transmembrane region" description="Helical" evidence="1">
    <location>
        <begin position="88"/>
        <end position="106"/>
    </location>
</feature>
<dbReference type="PANTHER" id="PTHR32089:SF70">
    <property type="entry name" value="ENERGY TAXIS MODULATING METHYL ACCEPTING SENSORY TRANSDUCER"/>
    <property type="match status" value="1"/>
</dbReference>
<keyword evidence="4" id="KW-1185">Reference proteome</keyword>